<evidence type="ECO:0000256" key="1">
    <source>
        <dbReference type="ARBA" id="ARBA00022614"/>
    </source>
</evidence>
<accession>A0A9J6BXQ1</accession>
<dbReference type="InterPro" id="IPR032675">
    <property type="entry name" value="LRR_dom_sf"/>
</dbReference>
<dbReference type="SMART" id="SM00369">
    <property type="entry name" value="LRR_TYP"/>
    <property type="match status" value="2"/>
</dbReference>
<dbReference type="SUPFAM" id="SSF52058">
    <property type="entry name" value="L domain-like"/>
    <property type="match status" value="1"/>
</dbReference>
<name>A0A9J6BXQ1_POLVA</name>
<dbReference type="Proteomes" id="UP001107558">
    <property type="component" value="Chromosome 2"/>
</dbReference>
<evidence type="ECO:0000313" key="7">
    <source>
        <dbReference type="Proteomes" id="UP001107558"/>
    </source>
</evidence>
<dbReference type="Pfam" id="PF13855">
    <property type="entry name" value="LRR_8"/>
    <property type="match status" value="1"/>
</dbReference>
<feature type="signal peptide" evidence="5">
    <location>
        <begin position="1"/>
        <end position="19"/>
    </location>
</feature>
<dbReference type="InterPro" id="IPR001611">
    <property type="entry name" value="Leu-rich_rpt"/>
</dbReference>
<keyword evidence="3" id="KW-0677">Repeat</keyword>
<protein>
    <submittedName>
        <fullName evidence="6">Uncharacterized protein</fullName>
    </submittedName>
</protein>
<evidence type="ECO:0000256" key="2">
    <source>
        <dbReference type="ARBA" id="ARBA00022729"/>
    </source>
</evidence>
<keyword evidence="7" id="KW-1185">Reference proteome</keyword>
<dbReference type="GO" id="GO:0031012">
    <property type="term" value="C:extracellular matrix"/>
    <property type="evidence" value="ECO:0007669"/>
    <property type="project" value="TreeGrafter"/>
</dbReference>
<dbReference type="EMBL" id="JADBJN010000002">
    <property type="protein sequence ID" value="KAG5674317.1"/>
    <property type="molecule type" value="Genomic_DNA"/>
</dbReference>
<feature type="region of interest" description="Disordered" evidence="4">
    <location>
        <begin position="328"/>
        <end position="352"/>
    </location>
</feature>
<gene>
    <name evidence="6" type="ORF">PVAND_004294</name>
</gene>
<keyword evidence="2 5" id="KW-0732">Signal</keyword>
<dbReference type="InterPro" id="IPR003591">
    <property type="entry name" value="Leu-rich_rpt_typical-subtyp"/>
</dbReference>
<feature type="chain" id="PRO_5039894881" evidence="5">
    <location>
        <begin position="20"/>
        <end position="525"/>
    </location>
</feature>
<proteinExistence type="predicted"/>
<evidence type="ECO:0000256" key="4">
    <source>
        <dbReference type="SAM" id="MobiDB-lite"/>
    </source>
</evidence>
<evidence type="ECO:0000256" key="5">
    <source>
        <dbReference type="SAM" id="SignalP"/>
    </source>
</evidence>
<dbReference type="GO" id="GO:0005615">
    <property type="term" value="C:extracellular space"/>
    <property type="evidence" value="ECO:0007669"/>
    <property type="project" value="TreeGrafter"/>
</dbReference>
<dbReference type="Gene3D" id="3.80.10.10">
    <property type="entry name" value="Ribonuclease Inhibitor"/>
    <property type="match status" value="2"/>
</dbReference>
<comment type="caution">
    <text evidence="6">The sequence shown here is derived from an EMBL/GenBank/DDBJ whole genome shotgun (WGS) entry which is preliminary data.</text>
</comment>
<reference evidence="6" key="1">
    <citation type="submission" date="2021-03" db="EMBL/GenBank/DDBJ databases">
        <title>Chromosome level genome of the anhydrobiotic midge Polypedilum vanderplanki.</title>
        <authorList>
            <person name="Yoshida Y."/>
            <person name="Kikawada T."/>
            <person name="Gusev O."/>
        </authorList>
    </citation>
    <scope>NUCLEOTIDE SEQUENCE</scope>
    <source>
        <strain evidence="6">NIAS01</strain>
        <tissue evidence="6">Whole body or cell culture</tissue>
    </source>
</reference>
<dbReference type="AlphaFoldDB" id="A0A9J6BXQ1"/>
<sequence length="525" mass="57730">MWKIIFSQIFLIAITTTFGADLSCDYVSTVCNITNVIGPNDPVNLISSPPSTTVTAIKFNSNNQFLYMPTNLFKVFPQLKTITLSTTGLLNMLTNSFDFCPYLETIDGWSLPFTTLPNGFAQNCMNLKTIYFRFGQLTTIEPNALQGLNSLVQLELTMNKITCIPPNLFSPTPFIQRIFLGNNQITALDLNLFSGLFTNTSARHDVDVNTNPLTYLPAFNLANLVNGTLFFTLTRVPIMAIDQNLIIKLESMKMKDWRITMSTNDPTKNITTCVPDFPNSLGILFMSSFLYNSNYQNFTTCYNNWNPAMANVIVPCAVTTTSSTTAVTTTSTSTSTSSTSTSTSSTSTSISSTSSFITAPSDIIQPGTTAKFGSCASDKICRYYLDYMDRYTCVIEGVDGVLTSIFGTHISTLFTDANVTRVYFKNSFLSRIPSVLFTKFPNLDFVSIANCSLGMITDATIPSCGNLAYLDARYNGIFHVSSSAFKNCKNLQTIDFTGNPIDALEMSIFSLDPSLKKVILNGTGK</sequence>
<dbReference type="InterPro" id="IPR050328">
    <property type="entry name" value="Dev_Immune_Receptor"/>
</dbReference>
<dbReference type="OrthoDB" id="676979at2759"/>
<evidence type="ECO:0000313" key="6">
    <source>
        <dbReference type="EMBL" id="KAG5674317.1"/>
    </source>
</evidence>
<evidence type="ECO:0000256" key="3">
    <source>
        <dbReference type="ARBA" id="ARBA00022737"/>
    </source>
</evidence>
<keyword evidence="1" id="KW-0433">Leucine-rich repeat</keyword>
<dbReference type="PANTHER" id="PTHR24373:SF370">
    <property type="entry name" value="FISH-LIPS, ISOFORM E"/>
    <property type="match status" value="1"/>
</dbReference>
<organism evidence="6 7">
    <name type="scientific">Polypedilum vanderplanki</name>
    <name type="common">Sleeping chironomid midge</name>
    <dbReference type="NCBI Taxonomy" id="319348"/>
    <lineage>
        <taxon>Eukaryota</taxon>
        <taxon>Metazoa</taxon>
        <taxon>Ecdysozoa</taxon>
        <taxon>Arthropoda</taxon>
        <taxon>Hexapoda</taxon>
        <taxon>Insecta</taxon>
        <taxon>Pterygota</taxon>
        <taxon>Neoptera</taxon>
        <taxon>Endopterygota</taxon>
        <taxon>Diptera</taxon>
        <taxon>Nematocera</taxon>
        <taxon>Chironomoidea</taxon>
        <taxon>Chironomidae</taxon>
        <taxon>Chironominae</taxon>
        <taxon>Polypedilum</taxon>
        <taxon>Polypedilum</taxon>
    </lineage>
</organism>
<dbReference type="PANTHER" id="PTHR24373">
    <property type="entry name" value="SLIT RELATED LEUCINE-RICH REPEAT NEURONAL PROTEIN"/>
    <property type="match status" value="1"/>
</dbReference>